<dbReference type="PANTHER" id="PTHR35007:SF2">
    <property type="entry name" value="PILUS ASSEMBLE PROTEIN"/>
    <property type="match status" value="1"/>
</dbReference>
<proteinExistence type="predicted"/>
<feature type="transmembrane region" description="Helical" evidence="6">
    <location>
        <begin position="251"/>
        <end position="271"/>
    </location>
</feature>
<dbReference type="EMBL" id="RKQZ01000001">
    <property type="protein sequence ID" value="RPF22440.1"/>
    <property type="molecule type" value="Genomic_DNA"/>
</dbReference>
<keyword evidence="3 6" id="KW-0812">Transmembrane</keyword>
<evidence type="ECO:0000256" key="6">
    <source>
        <dbReference type="SAM" id="Phobius"/>
    </source>
</evidence>
<keyword evidence="9" id="KW-1185">Reference proteome</keyword>
<dbReference type="RefSeq" id="WP_123815355.1">
    <property type="nucleotide sequence ID" value="NZ_RKQZ01000001.1"/>
</dbReference>
<gene>
    <name evidence="8" type="ORF">EDD34_3101</name>
</gene>
<feature type="domain" description="Type II secretion system protein GspF" evidence="7">
    <location>
        <begin position="113"/>
        <end position="237"/>
    </location>
</feature>
<evidence type="ECO:0000256" key="1">
    <source>
        <dbReference type="ARBA" id="ARBA00004651"/>
    </source>
</evidence>
<name>A0A3N4YV19_9MICO</name>
<evidence type="ECO:0000313" key="8">
    <source>
        <dbReference type="EMBL" id="RPF22440.1"/>
    </source>
</evidence>
<dbReference type="Pfam" id="PF00482">
    <property type="entry name" value="T2SSF"/>
    <property type="match status" value="1"/>
</dbReference>
<dbReference type="GO" id="GO:0005886">
    <property type="term" value="C:plasma membrane"/>
    <property type="evidence" value="ECO:0007669"/>
    <property type="project" value="UniProtKB-SubCell"/>
</dbReference>
<sequence>MGVVAGLLLGAGVWCLWWSWWERPSDRPPGVRTARARELLSQAGLPDASPAALHGATGTAALAAGIVVLAATRSPAVALCFAALAALGPRAALRARARSRSRSLRAVWPDVVDHLASGVRAGLSLPEAVAQLAERGPVALREPFAQFARDFRASGRFGDSLTALKDRLADPVADRIVEALRITHDVGGRDLGRLLRTLSGFLREDLRTRGELEARQSWTVNGARVAVAGPWLVLALLATRPGAVGAYDTPAGAAVLIAGAGCSLAAYRVMLRVGRLPAEARVLR</sequence>
<dbReference type="InterPro" id="IPR018076">
    <property type="entry name" value="T2SS_GspF_dom"/>
</dbReference>
<evidence type="ECO:0000256" key="4">
    <source>
        <dbReference type="ARBA" id="ARBA00022989"/>
    </source>
</evidence>
<reference evidence="8 9" key="1">
    <citation type="submission" date="2018-11" db="EMBL/GenBank/DDBJ databases">
        <title>Sequencing the genomes of 1000 actinobacteria strains.</title>
        <authorList>
            <person name="Klenk H.-P."/>
        </authorList>
    </citation>
    <scope>NUCLEOTIDE SEQUENCE [LARGE SCALE GENOMIC DNA]</scope>
    <source>
        <strain evidence="8 9">DSM 15700</strain>
    </source>
</reference>
<evidence type="ECO:0000313" key="9">
    <source>
        <dbReference type="Proteomes" id="UP000280501"/>
    </source>
</evidence>
<keyword evidence="4 6" id="KW-1133">Transmembrane helix</keyword>
<dbReference type="Proteomes" id="UP000280501">
    <property type="component" value="Unassembled WGS sequence"/>
</dbReference>
<protein>
    <submittedName>
        <fullName evidence="8">Tight adherence protein B</fullName>
    </submittedName>
</protein>
<dbReference type="OrthoDB" id="3217742at2"/>
<evidence type="ECO:0000256" key="5">
    <source>
        <dbReference type="ARBA" id="ARBA00023136"/>
    </source>
</evidence>
<feature type="transmembrane region" description="Helical" evidence="6">
    <location>
        <begin position="76"/>
        <end position="93"/>
    </location>
</feature>
<comment type="caution">
    <text evidence="8">The sequence shown here is derived from an EMBL/GenBank/DDBJ whole genome shotgun (WGS) entry which is preliminary data.</text>
</comment>
<dbReference type="PANTHER" id="PTHR35007">
    <property type="entry name" value="INTEGRAL MEMBRANE PROTEIN-RELATED"/>
    <property type="match status" value="1"/>
</dbReference>
<evidence type="ECO:0000259" key="7">
    <source>
        <dbReference type="Pfam" id="PF00482"/>
    </source>
</evidence>
<feature type="transmembrane region" description="Helical" evidence="6">
    <location>
        <begin position="218"/>
        <end position="239"/>
    </location>
</feature>
<accession>A0A3N4YV19</accession>
<dbReference type="AlphaFoldDB" id="A0A3N4YV19"/>
<comment type="subcellular location">
    <subcellularLocation>
        <location evidence="1">Cell membrane</location>
        <topology evidence="1">Multi-pass membrane protein</topology>
    </subcellularLocation>
</comment>
<evidence type="ECO:0000256" key="3">
    <source>
        <dbReference type="ARBA" id="ARBA00022692"/>
    </source>
</evidence>
<keyword evidence="5 6" id="KW-0472">Membrane</keyword>
<organism evidence="8 9">
    <name type="scientific">Myceligenerans xiligouense</name>
    <dbReference type="NCBI Taxonomy" id="253184"/>
    <lineage>
        <taxon>Bacteria</taxon>
        <taxon>Bacillati</taxon>
        <taxon>Actinomycetota</taxon>
        <taxon>Actinomycetes</taxon>
        <taxon>Micrococcales</taxon>
        <taxon>Promicromonosporaceae</taxon>
        <taxon>Myceligenerans</taxon>
    </lineage>
</organism>
<keyword evidence="2" id="KW-1003">Cell membrane</keyword>
<evidence type="ECO:0000256" key="2">
    <source>
        <dbReference type="ARBA" id="ARBA00022475"/>
    </source>
</evidence>